<proteinExistence type="predicted"/>
<accession>A0ABW5P5I7</accession>
<evidence type="ECO:0000256" key="1">
    <source>
        <dbReference type="SAM" id="Coils"/>
    </source>
</evidence>
<feature type="coiled-coil region" evidence="1">
    <location>
        <begin position="130"/>
        <end position="164"/>
    </location>
</feature>
<dbReference type="EMBL" id="JBHUMK010000052">
    <property type="protein sequence ID" value="MFD2610171.1"/>
    <property type="molecule type" value="Genomic_DNA"/>
</dbReference>
<organism evidence="2 3">
    <name type="scientific">Deinococcus taklimakanensis</name>
    <dbReference type="NCBI Taxonomy" id="536443"/>
    <lineage>
        <taxon>Bacteria</taxon>
        <taxon>Thermotogati</taxon>
        <taxon>Deinococcota</taxon>
        <taxon>Deinococci</taxon>
        <taxon>Deinococcales</taxon>
        <taxon>Deinococcaceae</taxon>
        <taxon>Deinococcus</taxon>
    </lineage>
</organism>
<evidence type="ECO:0000313" key="2">
    <source>
        <dbReference type="EMBL" id="MFD2610171.1"/>
    </source>
</evidence>
<comment type="caution">
    <text evidence="2">The sequence shown here is derived from an EMBL/GenBank/DDBJ whole genome shotgun (WGS) entry which is preliminary data.</text>
</comment>
<evidence type="ECO:0000313" key="3">
    <source>
        <dbReference type="Proteomes" id="UP001597475"/>
    </source>
</evidence>
<keyword evidence="3" id="KW-1185">Reference proteome</keyword>
<reference evidence="3" key="1">
    <citation type="journal article" date="2019" name="Int. J. Syst. Evol. Microbiol.">
        <title>The Global Catalogue of Microorganisms (GCM) 10K type strain sequencing project: providing services to taxonomists for standard genome sequencing and annotation.</title>
        <authorList>
            <consortium name="The Broad Institute Genomics Platform"/>
            <consortium name="The Broad Institute Genome Sequencing Center for Infectious Disease"/>
            <person name="Wu L."/>
            <person name="Ma J."/>
        </authorList>
    </citation>
    <scope>NUCLEOTIDE SEQUENCE [LARGE SCALE GENOMIC DNA]</scope>
    <source>
        <strain evidence="3">KCTC 33842</strain>
    </source>
</reference>
<name>A0ABW5P5I7_9DEIO</name>
<dbReference type="RefSeq" id="WP_386846136.1">
    <property type="nucleotide sequence ID" value="NZ_JBHUMK010000052.1"/>
</dbReference>
<gene>
    <name evidence="2" type="ORF">ACFSR9_12080</name>
</gene>
<keyword evidence="1" id="KW-0175">Coiled coil</keyword>
<protein>
    <submittedName>
        <fullName evidence="2">Uncharacterized protein</fullName>
    </submittedName>
</protein>
<sequence>MKAKVTGVSAWQGTPTGGTLDIKVPRYADSHGNATVSHYTGILKAGADGKLRWMDAEDPTKELWIVVQGPDDPAGPRATFYEVLDYGDKTVRTEFSRKLISSDLDGLIFDYAASDQPLVPAGFGDAPLTMKAAEQLLDEGNQLVAEQKQALADTAQNIARQNERLAALRLPPWAVVRNEPDFVELAELRENALAPMTVTLPSTGLRIPIVEVELA</sequence>
<dbReference type="Proteomes" id="UP001597475">
    <property type="component" value="Unassembled WGS sequence"/>
</dbReference>